<sequence length="577" mass="63927">MADDEKSAMTPADDVEVKQKLTLREKLCYGVGMLTGPMMIDVLGIYCNVFLVEVAQIPPLFVSAIVFTSRFWDVIANLIVAKLIDKTNTRWGRMMPWVLGAGILLVPVYFLLWYVPDFGTNGKVTYYFVLYLAMVLLQTSHNVPYRTLAMYMSEDPKERDAATLFRSLFEMVAIVAGVAIHGQIVAAFDPRLEQCKNVTNGNSTVTLHSLEKAETGYMVAAGSLCGVAILATAAVVFGVRERKDIVQEHADAPDEPFLKSMKEAIIFRPNVDCLVVCFCFEMAMLTLEGTSALFVQYSLDLVDHVQNVLLVFVISVVFFMPVVDVLVEKFGKRKTFMVSSLASIPLYIACQFLPARSVAATYPVVILLGFIGASPVFIPWTMVTDVVDDYRVKTGKQLDTIFFSLSLFAFRLAAAVALGLTAIALKIGGYITGYCVQPAEVGSTLRLLMSVVPIGLTLIGLVFLWRYPITTERQQRNKAALEEMKKAKNQEECKNGKLPSSNDEKQQNQRLLDVNSIIDAIDESARDTDYDADFALSSDVDLSHLEDSARDTDYETDFGLASDVDLTLLKDCKETTL</sequence>
<feature type="transmembrane region" description="Helical" evidence="3">
    <location>
        <begin position="57"/>
        <end position="84"/>
    </location>
</feature>
<protein>
    <submittedName>
        <fullName evidence="5">Sodium-dependent lysophosphatidylcholine symporter 1-B-like</fullName>
    </submittedName>
</protein>
<feature type="transmembrane region" description="Helical" evidence="3">
    <location>
        <begin position="164"/>
        <end position="184"/>
    </location>
</feature>
<feature type="transmembrane region" description="Helical" evidence="3">
    <location>
        <begin position="445"/>
        <end position="467"/>
    </location>
</feature>
<dbReference type="GeneID" id="109468243"/>
<evidence type="ECO:0000256" key="2">
    <source>
        <dbReference type="SAM" id="MobiDB-lite"/>
    </source>
</evidence>
<dbReference type="KEGG" id="bbel:109468243"/>
<dbReference type="SUPFAM" id="SSF103473">
    <property type="entry name" value="MFS general substrate transporter"/>
    <property type="match status" value="1"/>
</dbReference>
<dbReference type="GO" id="GO:0008643">
    <property type="term" value="P:carbohydrate transport"/>
    <property type="evidence" value="ECO:0007669"/>
    <property type="project" value="InterPro"/>
</dbReference>
<feature type="transmembrane region" description="Helical" evidence="3">
    <location>
        <begin position="336"/>
        <end position="354"/>
    </location>
</feature>
<keyword evidence="3" id="KW-0472">Membrane</keyword>
<keyword evidence="4" id="KW-1185">Reference proteome</keyword>
<comment type="similarity">
    <text evidence="1">Belongs to the major facilitator superfamily.</text>
</comment>
<dbReference type="Gene3D" id="1.20.1250.20">
    <property type="entry name" value="MFS general substrate transporter like domains"/>
    <property type="match status" value="2"/>
</dbReference>
<dbReference type="InterPro" id="IPR036259">
    <property type="entry name" value="MFS_trans_sf"/>
</dbReference>
<organism evidence="4 5">
    <name type="scientific">Branchiostoma belcheri</name>
    <name type="common">Amphioxus</name>
    <dbReference type="NCBI Taxonomy" id="7741"/>
    <lineage>
        <taxon>Eukaryota</taxon>
        <taxon>Metazoa</taxon>
        <taxon>Chordata</taxon>
        <taxon>Cephalochordata</taxon>
        <taxon>Leptocardii</taxon>
        <taxon>Amphioxiformes</taxon>
        <taxon>Branchiostomatidae</taxon>
        <taxon>Branchiostoma</taxon>
    </lineage>
</organism>
<dbReference type="GO" id="GO:0005886">
    <property type="term" value="C:plasma membrane"/>
    <property type="evidence" value="ECO:0007669"/>
    <property type="project" value="TreeGrafter"/>
</dbReference>
<evidence type="ECO:0000313" key="5">
    <source>
        <dbReference type="RefSeq" id="XP_019622061.1"/>
    </source>
</evidence>
<dbReference type="GO" id="GO:0015293">
    <property type="term" value="F:symporter activity"/>
    <property type="evidence" value="ECO:0007669"/>
    <property type="project" value="InterPro"/>
</dbReference>
<accession>A0A6P4YXQ8</accession>
<dbReference type="PANTHER" id="PTHR11328:SF24">
    <property type="entry name" value="MAJOR FACILITATOR SUPERFAMILY (MFS) PROFILE DOMAIN-CONTAINING PROTEIN"/>
    <property type="match status" value="1"/>
</dbReference>
<feature type="region of interest" description="Disordered" evidence="2">
    <location>
        <begin position="484"/>
        <end position="507"/>
    </location>
</feature>
<dbReference type="OrthoDB" id="1730117at2759"/>
<proteinExistence type="inferred from homology"/>
<feature type="transmembrane region" description="Helical" evidence="3">
    <location>
        <begin position="401"/>
        <end position="425"/>
    </location>
</feature>
<feature type="transmembrane region" description="Helical" evidence="3">
    <location>
        <begin position="217"/>
        <end position="239"/>
    </location>
</feature>
<evidence type="ECO:0000313" key="4">
    <source>
        <dbReference type="Proteomes" id="UP000515135"/>
    </source>
</evidence>
<feature type="transmembrane region" description="Helical" evidence="3">
    <location>
        <begin position="271"/>
        <end position="295"/>
    </location>
</feature>
<dbReference type="Pfam" id="PF13347">
    <property type="entry name" value="MFS_2"/>
    <property type="match status" value="1"/>
</dbReference>
<dbReference type="InterPro" id="IPR039672">
    <property type="entry name" value="MFS_2"/>
</dbReference>
<evidence type="ECO:0000256" key="3">
    <source>
        <dbReference type="SAM" id="Phobius"/>
    </source>
</evidence>
<dbReference type="Proteomes" id="UP000515135">
    <property type="component" value="Unplaced"/>
</dbReference>
<dbReference type="PANTHER" id="PTHR11328">
    <property type="entry name" value="MAJOR FACILITATOR SUPERFAMILY DOMAIN-CONTAINING PROTEIN"/>
    <property type="match status" value="1"/>
</dbReference>
<feature type="transmembrane region" description="Helical" evidence="3">
    <location>
        <begin position="126"/>
        <end position="143"/>
    </location>
</feature>
<evidence type="ECO:0000256" key="1">
    <source>
        <dbReference type="ARBA" id="ARBA00008335"/>
    </source>
</evidence>
<feature type="transmembrane region" description="Helical" evidence="3">
    <location>
        <begin position="96"/>
        <end position="114"/>
    </location>
</feature>
<name>A0A6P4YXQ8_BRABE</name>
<keyword evidence="3" id="KW-0812">Transmembrane</keyword>
<feature type="compositionally biased region" description="Basic and acidic residues" evidence="2">
    <location>
        <begin position="484"/>
        <end position="495"/>
    </location>
</feature>
<feature type="transmembrane region" description="Helical" evidence="3">
    <location>
        <begin position="360"/>
        <end position="380"/>
    </location>
</feature>
<dbReference type="RefSeq" id="XP_019622061.1">
    <property type="nucleotide sequence ID" value="XM_019766502.1"/>
</dbReference>
<gene>
    <name evidence="5" type="primary">LOC109468243</name>
</gene>
<feature type="transmembrane region" description="Helical" evidence="3">
    <location>
        <begin position="27"/>
        <end position="51"/>
    </location>
</feature>
<keyword evidence="3" id="KW-1133">Transmembrane helix</keyword>
<dbReference type="AlphaFoldDB" id="A0A6P4YXQ8"/>
<feature type="transmembrane region" description="Helical" evidence="3">
    <location>
        <begin position="307"/>
        <end position="327"/>
    </location>
</feature>
<reference evidence="5" key="1">
    <citation type="submission" date="2025-08" db="UniProtKB">
        <authorList>
            <consortium name="RefSeq"/>
        </authorList>
    </citation>
    <scope>IDENTIFICATION</scope>
    <source>
        <tissue evidence="5">Gonad</tissue>
    </source>
</reference>